<gene>
    <name evidence="1" type="ORF">EJ997_04465</name>
</gene>
<name>A0A3S9PWI6_9ACTO</name>
<reference evidence="1 2" key="1">
    <citation type="submission" date="2018-12" db="EMBL/GenBank/DDBJ databases">
        <title>Complete genome sequence of Flaviflexus sp. H23T48.</title>
        <authorList>
            <person name="Bae J.-W."/>
            <person name="Lee J.-Y."/>
        </authorList>
    </citation>
    <scope>NUCLEOTIDE SEQUENCE [LARGE SCALE GENOMIC DNA]</scope>
    <source>
        <strain evidence="1 2">H23T48</strain>
    </source>
</reference>
<organism evidence="1 2">
    <name type="scientific">Flaviflexus ciconiae</name>
    <dbReference type="NCBI Taxonomy" id="2496867"/>
    <lineage>
        <taxon>Bacteria</taxon>
        <taxon>Bacillati</taxon>
        <taxon>Actinomycetota</taxon>
        <taxon>Actinomycetes</taxon>
        <taxon>Actinomycetales</taxon>
        <taxon>Actinomycetaceae</taxon>
        <taxon>Flaviflexus</taxon>
    </lineage>
</organism>
<proteinExistence type="predicted"/>
<evidence type="ECO:0000313" key="2">
    <source>
        <dbReference type="Proteomes" id="UP000280344"/>
    </source>
</evidence>
<dbReference type="AlphaFoldDB" id="A0A3S9PWI6"/>
<dbReference type="RefSeq" id="WP_126703515.1">
    <property type="nucleotide sequence ID" value="NZ_CP034593.1"/>
</dbReference>
<protein>
    <submittedName>
        <fullName evidence="1">Uncharacterized protein</fullName>
    </submittedName>
</protein>
<dbReference type="EMBL" id="CP034593">
    <property type="protein sequence ID" value="AZQ76707.1"/>
    <property type="molecule type" value="Genomic_DNA"/>
</dbReference>
<sequence>MALAALTAIGGGIDSVSPSYVDDVNFESSVEPRFAVEDDVREEVSTYIEVYDMPWSNAYTWYLNEDNRHYALLDASEKFEEIYRGYSFEDEAVTVWVSSPVKSGGVVDLLEEYGVEAVVKVLPGDTDVNAAAYSFMSHFGSADYYQAQPDSTGDGLVVYSASEEHAENGPATFGTIINGVPIEYRYSE</sequence>
<dbReference type="OrthoDB" id="3267458at2"/>
<keyword evidence="2" id="KW-1185">Reference proteome</keyword>
<accession>A0A3S9PWI6</accession>
<evidence type="ECO:0000313" key="1">
    <source>
        <dbReference type="EMBL" id="AZQ76707.1"/>
    </source>
</evidence>
<dbReference type="KEGG" id="flh:EJ997_04465"/>
<dbReference type="Proteomes" id="UP000280344">
    <property type="component" value="Chromosome"/>
</dbReference>